<evidence type="ECO:0000313" key="2">
    <source>
        <dbReference type="EMBL" id="MFN6550659.1"/>
    </source>
</evidence>
<gene>
    <name evidence="2" type="ORF">ACK4CP_09670</name>
</gene>
<dbReference type="Proteomes" id="UP001635817">
    <property type="component" value="Unassembled WGS sequence"/>
</dbReference>
<protein>
    <submittedName>
        <fullName evidence="2">Uncharacterized protein</fullName>
    </submittedName>
</protein>
<feature type="region of interest" description="Disordered" evidence="1">
    <location>
        <begin position="20"/>
        <end position="44"/>
    </location>
</feature>
<accession>A0ABW9LTU1</accession>
<proteinExistence type="predicted"/>
<keyword evidence="3" id="KW-1185">Reference proteome</keyword>
<dbReference type="RefSeq" id="WP_409549445.1">
    <property type="nucleotide sequence ID" value="NZ_JBKBDE010000002.1"/>
</dbReference>
<comment type="caution">
    <text evidence="2">The sequence shown here is derived from an EMBL/GenBank/DDBJ whole genome shotgun (WGS) entry which is preliminary data.</text>
</comment>
<dbReference type="EMBL" id="JBKBDE010000002">
    <property type="protein sequence ID" value="MFN6550659.1"/>
    <property type="molecule type" value="Genomic_DNA"/>
</dbReference>
<sequence>MIDQELWLIAVVRSACRQDGAPMPSIRRADELLDERNESRPRRA</sequence>
<name>A0ABW9LTU1_9MYCO</name>
<reference evidence="2 3" key="1">
    <citation type="submission" date="2024-12" db="EMBL/GenBank/DDBJ databases">
        <title>The coexistence of Mycolicibacterium septicum and Mycolicibacterium nivoides in clinical samples.</title>
        <authorList>
            <person name="Wang C."/>
            <person name="Feng Y."/>
            <person name="Zong Z."/>
        </authorList>
    </citation>
    <scope>NUCLEOTIDE SEQUENCE [LARGE SCALE GENOMIC DNA]</scope>
    <source>
        <strain evidence="2 3">120310</strain>
    </source>
</reference>
<evidence type="ECO:0000313" key="3">
    <source>
        <dbReference type="Proteomes" id="UP001635817"/>
    </source>
</evidence>
<feature type="compositionally biased region" description="Basic and acidic residues" evidence="1">
    <location>
        <begin position="27"/>
        <end position="44"/>
    </location>
</feature>
<evidence type="ECO:0000256" key="1">
    <source>
        <dbReference type="SAM" id="MobiDB-lite"/>
    </source>
</evidence>
<organism evidence="2 3">
    <name type="scientific">Mycolicibacterium septicum</name>
    <dbReference type="NCBI Taxonomy" id="98668"/>
    <lineage>
        <taxon>Bacteria</taxon>
        <taxon>Bacillati</taxon>
        <taxon>Actinomycetota</taxon>
        <taxon>Actinomycetes</taxon>
        <taxon>Mycobacteriales</taxon>
        <taxon>Mycobacteriaceae</taxon>
        <taxon>Mycolicibacterium</taxon>
    </lineage>
</organism>